<dbReference type="InParanoid" id="T1FCR6"/>
<feature type="domain" description="RRM" evidence="6">
    <location>
        <begin position="100"/>
        <end position="185"/>
    </location>
</feature>
<dbReference type="SMART" id="SM00360">
    <property type="entry name" value="RRM"/>
    <property type="match status" value="2"/>
</dbReference>
<evidence type="ECO:0000256" key="4">
    <source>
        <dbReference type="ARBA" id="ARBA00022884"/>
    </source>
</evidence>
<dbReference type="STRING" id="6412.T1FCR6"/>
<dbReference type="GO" id="GO:0010468">
    <property type="term" value="P:regulation of gene expression"/>
    <property type="evidence" value="ECO:0000318"/>
    <property type="project" value="GO_Central"/>
</dbReference>
<name>T1FCR6_HELRO</name>
<evidence type="ECO:0000256" key="3">
    <source>
        <dbReference type="ARBA" id="ARBA00022737"/>
    </source>
</evidence>
<organism evidence="8 9">
    <name type="scientific">Helobdella robusta</name>
    <name type="common">Californian leech</name>
    <dbReference type="NCBI Taxonomy" id="6412"/>
    <lineage>
        <taxon>Eukaryota</taxon>
        <taxon>Metazoa</taxon>
        <taxon>Spiralia</taxon>
        <taxon>Lophotrochozoa</taxon>
        <taxon>Annelida</taxon>
        <taxon>Clitellata</taxon>
        <taxon>Hirudinea</taxon>
        <taxon>Rhynchobdellida</taxon>
        <taxon>Glossiphoniidae</taxon>
        <taxon>Helobdella</taxon>
    </lineage>
</organism>
<dbReference type="FunFam" id="3.30.70.330:FF:000025">
    <property type="entry name" value="RNA-binding protein Musashi homolog 2 isoform X1"/>
    <property type="match status" value="1"/>
</dbReference>
<dbReference type="GO" id="GO:0005737">
    <property type="term" value="C:cytoplasm"/>
    <property type="evidence" value="ECO:0007669"/>
    <property type="project" value="UniProtKB-SubCell"/>
</dbReference>
<keyword evidence="9" id="KW-1185">Reference proteome</keyword>
<dbReference type="AlphaFoldDB" id="T1FCR6"/>
<evidence type="ECO:0000256" key="1">
    <source>
        <dbReference type="ARBA" id="ARBA00004496"/>
    </source>
</evidence>
<dbReference type="InterPro" id="IPR035979">
    <property type="entry name" value="RBD_domain_sf"/>
</dbReference>
<proteinExistence type="predicted"/>
<reference evidence="8" key="3">
    <citation type="submission" date="2015-06" db="UniProtKB">
        <authorList>
            <consortium name="EnsemblMetazoa"/>
        </authorList>
    </citation>
    <scope>IDENTIFICATION</scope>
</reference>
<dbReference type="RefSeq" id="XP_009024506.1">
    <property type="nucleotide sequence ID" value="XM_009026258.1"/>
</dbReference>
<dbReference type="OrthoDB" id="1875751at2759"/>
<dbReference type="GO" id="GO:0003723">
    <property type="term" value="F:RNA binding"/>
    <property type="evidence" value="ECO:0000318"/>
    <property type="project" value="GO_Central"/>
</dbReference>
<dbReference type="KEGG" id="hro:HELRODRAFT_178116"/>
<protein>
    <recommendedName>
        <fullName evidence="6">RRM domain-containing protein</fullName>
    </recommendedName>
</protein>
<dbReference type="InterPro" id="IPR000504">
    <property type="entry name" value="RRM_dom"/>
</dbReference>
<dbReference type="Proteomes" id="UP000015101">
    <property type="component" value="Unassembled WGS sequence"/>
</dbReference>
<dbReference type="FunFam" id="3.30.70.330:FF:002026">
    <property type="match status" value="1"/>
</dbReference>
<evidence type="ECO:0000313" key="9">
    <source>
        <dbReference type="Proteomes" id="UP000015101"/>
    </source>
</evidence>
<dbReference type="PANTHER" id="PTHR48032">
    <property type="entry name" value="RNA-BINDING PROTEIN MUSASHI HOMOLOG RBP6"/>
    <property type="match status" value="1"/>
</dbReference>
<evidence type="ECO:0000259" key="6">
    <source>
        <dbReference type="PROSITE" id="PS50102"/>
    </source>
</evidence>
<dbReference type="Gene3D" id="3.30.70.330">
    <property type="match status" value="2"/>
</dbReference>
<dbReference type="GeneID" id="20206615"/>
<dbReference type="CTD" id="20206615"/>
<comment type="subcellular location">
    <subcellularLocation>
        <location evidence="1">Cytoplasm</location>
    </subcellularLocation>
</comment>
<evidence type="ECO:0000313" key="7">
    <source>
        <dbReference type="EMBL" id="ESN97329.1"/>
    </source>
</evidence>
<dbReference type="EMBL" id="KB097379">
    <property type="protein sequence ID" value="ESN97329.1"/>
    <property type="molecule type" value="Genomic_DNA"/>
</dbReference>
<dbReference type="PROSITE" id="PS50102">
    <property type="entry name" value="RRM"/>
    <property type="match status" value="2"/>
</dbReference>
<keyword evidence="3" id="KW-0677">Repeat</keyword>
<dbReference type="OMA" id="MRDPDGR"/>
<dbReference type="InterPro" id="IPR012677">
    <property type="entry name" value="Nucleotide-bd_a/b_plait_sf"/>
</dbReference>
<keyword evidence="4 5" id="KW-0694">RNA-binding</keyword>
<accession>T1FCR6</accession>
<gene>
    <name evidence="8" type="primary">20206615</name>
    <name evidence="7" type="ORF">HELRODRAFT_178116</name>
</gene>
<dbReference type="FunCoup" id="T1FCR6">
    <property type="interactions" value="93"/>
</dbReference>
<dbReference type="SUPFAM" id="SSF54928">
    <property type="entry name" value="RNA-binding domain, RBD"/>
    <property type="match status" value="2"/>
</dbReference>
<dbReference type="HOGENOM" id="CLU_012062_1_5_1"/>
<evidence type="ECO:0000256" key="2">
    <source>
        <dbReference type="ARBA" id="ARBA00022490"/>
    </source>
</evidence>
<keyword evidence="2" id="KW-0963">Cytoplasm</keyword>
<reference evidence="7 9" key="2">
    <citation type="journal article" date="2013" name="Nature">
        <title>Insights into bilaterian evolution from three spiralian genomes.</title>
        <authorList>
            <person name="Simakov O."/>
            <person name="Marletaz F."/>
            <person name="Cho S.J."/>
            <person name="Edsinger-Gonzales E."/>
            <person name="Havlak P."/>
            <person name="Hellsten U."/>
            <person name="Kuo D.H."/>
            <person name="Larsson T."/>
            <person name="Lv J."/>
            <person name="Arendt D."/>
            <person name="Savage R."/>
            <person name="Osoegawa K."/>
            <person name="de Jong P."/>
            <person name="Grimwood J."/>
            <person name="Chapman J.A."/>
            <person name="Shapiro H."/>
            <person name="Aerts A."/>
            <person name="Otillar R.P."/>
            <person name="Terry A.Y."/>
            <person name="Boore J.L."/>
            <person name="Grigoriev I.V."/>
            <person name="Lindberg D.R."/>
            <person name="Seaver E.C."/>
            <person name="Weisblat D.A."/>
            <person name="Putnam N.H."/>
            <person name="Rokhsar D.S."/>
        </authorList>
    </citation>
    <scope>NUCLEOTIDE SEQUENCE</scope>
</reference>
<reference evidence="9" key="1">
    <citation type="submission" date="2012-12" db="EMBL/GenBank/DDBJ databases">
        <authorList>
            <person name="Hellsten U."/>
            <person name="Grimwood J."/>
            <person name="Chapman J.A."/>
            <person name="Shapiro H."/>
            <person name="Aerts A."/>
            <person name="Otillar R.P."/>
            <person name="Terry A.Y."/>
            <person name="Boore J.L."/>
            <person name="Simakov O."/>
            <person name="Marletaz F."/>
            <person name="Cho S.-J."/>
            <person name="Edsinger-Gonzales E."/>
            <person name="Havlak P."/>
            <person name="Kuo D.-H."/>
            <person name="Larsson T."/>
            <person name="Lv J."/>
            <person name="Arendt D."/>
            <person name="Savage R."/>
            <person name="Osoegawa K."/>
            <person name="de Jong P."/>
            <person name="Lindberg D.R."/>
            <person name="Seaver E.C."/>
            <person name="Weisblat D.A."/>
            <person name="Putnam N.H."/>
            <person name="Grigoriev I.V."/>
            <person name="Rokhsar D.S."/>
        </authorList>
    </citation>
    <scope>NUCLEOTIDE SEQUENCE</scope>
</reference>
<dbReference type="eggNOG" id="KOG4205">
    <property type="taxonomic scope" value="Eukaryota"/>
</dbReference>
<dbReference type="Pfam" id="PF00076">
    <property type="entry name" value="RRM_1"/>
    <property type="match status" value="2"/>
</dbReference>
<evidence type="ECO:0000256" key="5">
    <source>
        <dbReference type="PROSITE-ProRule" id="PRU00176"/>
    </source>
</evidence>
<feature type="domain" description="RRM" evidence="6">
    <location>
        <begin position="8"/>
        <end position="82"/>
    </location>
</feature>
<dbReference type="CDD" id="cd12325">
    <property type="entry name" value="RRM1_hnRNPA_hnRNPD_like"/>
    <property type="match status" value="1"/>
</dbReference>
<evidence type="ECO:0000313" key="8">
    <source>
        <dbReference type="EnsemblMetazoa" id="HelroP178116"/>
    </source>
</evidence>
<dbReference type="EMBL" id="AMQM01006306">
    <property type="status" value="NOT_ANNOTATED_CDS"/>
    <property type="molecule type" value="Genomic_DNA"/>
</dbReference>
<dbReference type="EnsemblMetazoa" id="HelroT178116">
    <property type="protein sequence ID" value="HelroP178116"/>
    <property type="gene ID" value="HelroG178116"/>
</dbReference>
<dbReference type="GO" id="GO:0005654">
    <property type="term" value="C:nucleoplasm"/>
    <property type="evidence" value="ECO:0000318"/>
    <property type="project" value="GO_Central"/>
</dbReference>
<dbReference type="GO" id="GO:0000785">
    <property type="term" value="C:chromatin"/>
    <property type="evidence" value="ECO:0000318"/>
    <property type="project" value="GO_Central"/>
</dbReference>
<dbReference type="PANTHER" id="PTHR48032:SF18">
    <property type="entry name" value="RRM DOMAIN-CONTAINING PROTEIN"/>
    <property type="match status" value="1"/>
</dbReference>
<sequence length="185" mass="20343">MAQTEEKGKLFVGGLSWETTQASLMTYFSKFGEVQDCVVITNPATGKSRGFGFVTFKDPACVDTVQAAGPHILDGKQIDPNGCNRKKVPKGAKGAENCKKKLFVGGLPANIDEAQLREGFGSYGKINEVVIVYDQQKQKPRGFGFLTFESEDSVDKIVKERFVLLNGKQLKQQSASNLERVRCSR</sequence>